<dbReference type="NCBIfam" id="NF008277">
    <property type="entry name" value="PRK11055.1"/>
    <property type="match status" value="1"/>
</dbReference>
<evidence type="ECO:0000256" key="6">
    <source>
        <dbReference type="SAM" id="SignalP"/>
    </source>
</evidence>
<keyword evidence="6" id="KW-0732">Signal</keyword>
<dbReference type="InterPro" id="IPR015443">
    <property type="entry name" value="Aldose_1-epimerase"/>
</dbReference>
<feature type="signal peptide" evidence="6">
    <location>
        <begin position="1"/>
        <end position="22"/>
    </location>
</feature>
<sequence length="387" mass="43235">MSNTHINLAVSLIIVMGMSACSDNNQTIKIEEINWGQTAQQNVHKYTLTNTEGMSVQLTNWGATVIAVNVPNHLGQVENVILGYENAERYLNDCCYTGPVVGRFGNRIANGRFTIDETTYQVTRNDGPDKNLNQLHGGLKGLHKRLWKSEIVNNKVVMSYQSPDGEEGYPGLLDIKVTYSLDNNNRFTIDYLATTTKATPVNLTWHAYFNLSGDMKRSVESQNLYINSDKITPVNNTLIPTGEFMSVKNTPFDFNQPKPVGQDIRVSHPQLKLGGGQDAVYGGYDHNWVLNDYDGSLKHQVTLTDPQSGRLMKIFTTEPGMQFYSGNFMDGSVKNALGKPINHRDGLALEPQHFPDSPNHPHFPNSILRPGETYQSTSVYEFSLLTE</sequence>
<reference evidence="7" key="1">
    <citation type="submission" date="2022-10" db="EMBL/GenBank/DDBJ databases">
        <title>Catenovulum adriacola sp. nov. isolated in the Harbour of Susak.</title>
        <authorList>
            <person name="Schoch T."/>
            <person name="Reich S.J."/>
            <person name="Stoeferle S."/>
            <person name="Flaiz M."/>
            <person name="Kazda M."/>
            <person name="Riedel C.U."/>
            <person name="Duerre P."/>
        </authorList>
    </citation>
    <scope>NUCLEOTIDE SEQUENCE</scope>
    <source>
        <strain evidence="7">TS8</strain>
        <plasmid evidence="7">pCadTS8_1</plasmid>
    </source>
</reference>
<dbReference type="RefSeq" id="WP_268076474.1">
    <property type="nucleotide sequence ID" value="NZ_CP109966.1"/>
</dbReference>
<dbReference type="InterPro" id="IPR047215">
    <property type="entry name" value="Galactose_mutarotase-like"/>
</dbReference>
<protein>
    <recommendedName>
        <fullName evidence="5">Aldose 1-epimerase</fullName>
        <ecNumber evidence="5">5.1.3.3</ecNumber>
    </recommendedName>
</protein>
<organism evidence="7 8">
    <name type="scientific">Catenovulum adriaticum</name>
    <dbReference type="NCBI Taxonomy" id="2984846"/>
    <lineage>
        <taxon>Bacteria</taxon>
        <taxon>Pseudomonadati</taxon>
        <taxon>Pseudomonadota</taxon>
        <taxon>Gammaproteobacteria</taxon>
        <taxon>Alteromonadales</taxon>
        <taxon>Alteromonadaceae</taxon>
        <taxon>Catenovulum</taxon>
    </lineage>
</organism>
<dbReference type="InterPro" id="IPR011013">
    <property type="entry name" value="Gal_mutarotase_sf_dom"/>
</dbReference>
<dbReference type="EMBL" id="CP109966">
    <property type="protein sequence ID" value="WAJ71766.1"/>
    <property type="molecule type" value="Genomic_DNA"/>
</dbReference>
<feature type="chain" id="PRO_5046094048" description="Aldose 1-epimerase" evidence="6">
    <location>
        <begin position="23"/>
        <end position="387"/>
    </location>
</feature>
<evidence type="ECO:0000256" key="5">
    <source>
        <dbReference type="PIRNR" id="PIRNR005096"/>
    </source>
</evidence>
<evidence type="ECO:0000256" key="4">
    <source>
        <dbReference type="ARBA" id="ARBA00023277"/>
    </source>
</evidence>
<name>A0ABY7ARL5_9ALTE</name>
<dbReference type="InterPro" id="IPR014718">
    <property type="entry name" value="GH-type_carb-bd"/>
</dbReference>
<gene>
    <name evidence="7" type="ORF">OLW01_15625</name>
</gene>
<dbReference type="Gene3D" id="2.70.98.10">
    <property type="match status" value="1"/>
</dbReference>
<dbReference type="CDD" id="cd09019">
    <property type="entry name" value="galactose_mutarotase_like"/>
    <property type="match status" value="1"/>
</dbReference>
<dbReference type="PANTHER" id="PTHR10091:SF0">
    <property type="entry name" value="GALACTOSE MUTAROTASE"/>
    <property type="match status" value="1"/>
</dbReference>
<dbReference type="Proteomes" id="UP001163726">
    <property type="component" value="Plasmid pCadTS8_1"/>
</dbReference>
<proteinExistence type="inferred from homology"/>
<keyword evidence="3 5" id="KW-0413">Isomerase</keyword>
<evidence type="ECO:0000313" key="8">
    <source>
        <dbReference type="Proteomes" id="UP001163726"/>
    </source>
</evidence>
<evidence type="ECO:0000256" key="2">
    <source>
        <dbReference type="ARBA" id="ARBA00006206"/>
    </source>
</evidence>
<dbReference type="PIRSF" id="PIRSF005096">
    <property type="entry name" value="GALM"/>
    <property type="match status" value="1"/>
</dbReference>
<dbReference type="PANTHER" id="PTHR10091">
    <property type="entry name" value="ALDOSE-1-EPIMERASE"/>
    <property type="match status" value="1"/>
</dbReference>
<comment type="pathway">
    <text evidence="1 5">Carbohydrate metabolism; hexose metabolism.</text>
</comment>
<geneLocation type="plasmid" evidence="7 8">
    <name>pCadTS8_1</name>
</geneLocation>
<keyword evidence="7" id="KW-0614">Plasmid</keyword>
<evidence type="ECO:0000256" key="3">
    <source>
        <dbReference type="ARBA" id="ARBA00023235"/>
    </source>
</evidence>
<dbReference type="SUPFAM" id="SSF74650">
    <property type="entry name" value="Galactose mutarotase-like"/>
    <property type="match status" value="1"/>
</dbReference>
<comment type="similarity">
    <text evidence="2 5">Belongs to the aldose epimerase family.</text>
</comment>
<keyword evidence="8" id="KW-1185">Reference proteome</keyword>
<dbReference type="InterPro" id="IPR008183">
    <property type="entry name" value="Aldose_1/G6P_1-epimerase"/>
</dbReference>
<comment type="catalytic activity">
    <reaction evidence="5">
        <text>alpha-D-glucose = beta-D-glucose</text>
        <dbReference type="Rhea" id="RHEA:10264"/>
        <dbReference type="ChEBI" id="CHEBI:15903"/>
        <dbReference type="ChEBI" id="CHEBI:17925"/>
        <dbReference type="EC" id="5.1.3.3"/>
    </reaction>
</comment>
<dbReference type="EC" id="5.1.3.3" evidence="5"/>
<evidence type="ECO:0000313" key="7">
    <source>
        <dbReference type="EMBL" id="WAJ71766.1"/>
    </source>
</evidence>
<keyword evidence="4 5" id="KW-0119">Carbohydrate metabolism</keyword>
<evidence type="ECO:0000256" key="1">
    <source>
        <dbReference type="ARBA" id="ARBA00005028"/>
    </source>
</evidence>
<accession>A0ABY7ARL5</accession>
<dbReference type="Pfam" id="PF01263">
    <property type="entry name" value="Aldose_epim"/>
    <property type="match status" value="1"/>
</dbReference>